<evidence type="ECO:0000256" key="2">
    <source>
        <dbReference type="ARBA" id="ARBA00022723"/>
    </source>
</evidence>
<keyword evidence="2" id="KW-0479">Metal-binding</keyword>
<dbReference type="Pfam" id="PF01397">
    <property type="entry name" value="Terpene_synth"/>
    <property type="match status" value="1"/>
</dbReference>
<evidence type="ECO:0000259" key="6">
    <source>
        <dbReference type="Pfam" id="PF03936"/>
    </source>
</evidence>
<dbReference type="InterPro" id="IPR034741">
    <property type="entry name" value="Terpene_cyclase-like_1_C"/>
</dbReference>
<dbReference type="SFLD" id="SFLDS00005">
    <property type="entry name" value="Isoprenoid_Synthase_Type_I"/>
    <property type="match status" value="1"/>
</dbReference>
<dbReference type="InterPro" id="IPR050148">
    <property type="entry name" value="Terpene_synthase-like"/>
</dbReference>
<evidence type="ECO:0000259" key="5">
    <source>
        <dbReference type="Pfam" id="PF01397"/>
    </source>
</evidence>
<dbReference type="GO" id="GO:0046246">
    <property type="term" value="P:terpene biosynthetic process"/>
    <property type="evidence" value="ECO:0007669"/>
    <property type="project" value="UniProtKB-ARBA"/>
</dbReference>
<dbReference type="FunFam" id="1.50.10.130:FF:000001">
    <property type="entry name" value="Isoprene synthase, chloroplastic"/>
    <property type="match status" value="1"/>
</dbReference>
<dbReference type="SFLD" id="SFLDG01019">
    <property type="entry name" value="Terpene_Cyclase_Like_1_C_Termi"/>
    <property type="match status" value="1"/>
</dbReference>
<name>A0A142BX71_XANST</name>
<accession>A0A142BX71</accession>
<evidence type="ECO:0000256" key="1">
    <source>
        <dbReference type="ARBA" id="ARBA00001946"/>
    </source>
</evidence>
<proteinExistence type="evidence at transcript level"/>
<dbReference type="CDD" id="cd00684">
    <property type="entry name" value="Terpene_cyclase_plant_C1"/>
    <property type="match status" value="1"/>
</dbReference>
<dbReference type="FunFam" id="1.10.600.10:FF:000007">
    <property type="entry name" value="Isoprene synthase, chloroplastic"/>
    <property type="match status" value="1"/>
</dbReference>
<dbReference type="GO" id="GO:0034005">
    <property type="term" value="F:germacrene-A synthase activity"/>
    <property type="evidence" value="ECO:0007669"/>
    <property type="project" value="UniProtKB-ARBA"/>
</dbReference>
<sequence>MSTKQLEVVRPTAKFPPSVWGDQFLIYDENTAEQLEVEEKVKKLIEVVRKDIKSSLEVQTEHANLLKLIDAIQRLGIAYHFEQEIEQALQHIYGAYGDNWKGGNPSLWFRILRQQGFYVSCDIFNELKDENGSFKESLTSDVQGLLDLYEATYLRVQGEAVLEDAQVFTRTHLNKLTNSLTKTNSTLSTHIQDALEEPIRKRLPRLEALRYIPFYGQQEFHNKSLLKLAKLGFILLQSLHKKELSQVSRWWKRLDITKDLPYVRDRMVESYFWALGVYFEPKYSHARMFLAKVFTVTAVIDDTYDSYGTYEELMIFTEAVQRWSVACIDMLPEYMKPMYQALMGVYEEMEEILLKDGKEYQLSYAIESMKELIRNYMMEAKWAHEGYVPTTEEHLSVSYVSSGYAMLTTTCFVGMGDLVTDESFKWALSKPPLVKASCIIARLMNDFVSQKEERKNAFRV</sequence>
<feature type="domain" description="Terpene synthase metal-binding" evidence="6">
    <location>
        <begin position="252"/>
        <end position="456"/>
    </location>
</feature>
<dbReference type="Gene3D" id="1.10.600.10">
    <property type="entry name" value="Farnesyl Diphosphate Synthase"/>
    <property type="match status" value="1"/>
</dbReference>
<evidence type="ECO:0000313" key="7">
    <source>
        <dbReference type="EMBL" id="AMP42988.1"/>
    </source>
</evidence>
<dbReference type="InterPro" id="IPR005630">
    <property type="entry name" value="Terpene_synthase_metal-bd"/>
</dbReference>
<dbReference type="Gene3D" id="1.50.10.130">
    <property type="entry name" value="Terpene synthase, N-terminal domain"/>
    <property type="match status" value="1"/>
</dbReference>
<evidence type="ECO:0000256" key="3">
    <source>
        <dbReference type="ARBA" id="ARBA00022842"/>
    </source>
</evidence>
<dbReference type="InterPro" id="IPR001906">
    <property type="entry name" value="Terpene_synth_N"/>
</dbReference>
<dbReference type="AlphaFoldDB" id="A0A142BX71"/>
<dbReference type="SUPFAM" id="SSF48239">
    <property type="entry name" value="Terpenoid cyclases/Protein prenyltransferases"/>
    <property type="match status" value="1"/>
</dbReference>
<protein>
    <submittedName>
        <fullName evidence="7">Sesquiterpene synthase</fullName>
    </submittedName>
</protein>
<keyword evidence="3" id="KW-0460">Magnesium</keyword>
<dbReference type="SUPFAM" id="SSF48576">
    <property type="entry name" value="Terpenoid synthases"/>
    <property type="match status" value="1"/>
</dbReference>
<dbReference type="InterPro" id="IPR008949">
    <property type="entry name" value="Isoprenoid_synthase_dom_sf"/>
</dbReference>
<dbReference type="PANTHER" id="PTHR31225">
    <property type="entry name" value="OS04G0344100 PROTEIN-RELATED"/>
    <property type="match status" value="1"/>
</dbReference>
<reference evidence="7" key="1">
    <citation type="journal article" date="2016" name="Plant Cell Physiol.">
        <title>Identification and functional characterization of sesquiterpene synthases from Xanthium strumarium.</title>
        <authorList>
            <person name="Li Y."/>
            <person name="Chen F."/>
            <person name="Li Z."/>
            <person name="Li C."/>
            <person name="Zhang Y."/>
        </authorList>
    </citation>
    <scope>NUCLEOTIDE SEQUENCE</scope>
    <source>
        <tissue evidence="7">Leaves</tissue>
    </source>
</reference>
<dbReference type="EMBL" id="KT317706">
    <property type="protein sequence ID" value="AMP42988.1"/>
    <property type="molecule type" value="mRNA"/>
</dbReference>
<dbReference type="GO" id="GO:0000287">
    <property type="term" value="F:magnesium ion binding"/>
    <property type="evidence" value="ECO:0007669"/>
    <property type="project" value="InterPro"/>
</dbReference>
<dbReference type="InterPro" id="IPR036965">
    <property type="entry name" value="Terpene_synth_N_sf"/>
</dbReference>
<organism evidence="7">
    <name type="scientific">Xanthium strumarium</name>
    <name type="common">Rough cocklebur</name>
    <dbReference type="NCBI Taxonomy" id="318068"/>
    <lineage>
        <taxon>Eukaryota</taxon>
        <taxon>Viridiplantae</taxon>
        <taxon>Streptophyta</taxon>
        <taxon>Embryophyta</taxon>
        <taxon>Tracheophyta</taxon>
        <taxon>Spermatophyta</taxon>
        <taxon>Magnoliopsida</taxon>
        <taxon>eudicotyledons</taxon>
        <taxon>Gunneridae</taxon>
        <taxon>Pentapetalae</taxon>
        <taxon>asterids</taxon>
        <taxon>campanulids</taxon>
        <taxon>Asterales</taxon>
        <taxon>Asteraceae</taxon>
        <taxon>Asteroideae</taxon>
        <taxon>Heliantheae alliance</taxon>
        <taxon>Heliantheae</taxon>
        <taxon>Xanthium</taxon>
    </lineage>
</organism>
<dbReference type="InterPro" id="IPR044814">
    <property type="entry name" value="Terpene_cyclase_plant_C1"/>
</dbReference>
<dbReference type="Pfam" id="PF03936">
    <property type="entry name" value="Terpene_synth_C"/>
    <property type="match status" value="1"/>
</dbReference>
<dbReference type="GO" id="GO:0016102">
    <property type="term" value="P:diterpenoid biosynthetic process"/>
    <property type="evidence" value="ECO:0007669"/>
    <property type="project" value="InterPro"/>
</dbReference>
<comment type="cofactor">
    <cofactor evidence="1">
        <name>Mg(2+)</name>
        <dbReference type="ChEBI" id="CHEBI:18420"/>
    </cofactor>
</comment>
<dbReference type="InterPro" id="IPR008930">
    <property type="entry name" value="Terpenoid_cyclase/PrenylTrfase"/>
</dbReference>
<feature type="domain" description="Terpene synthase N-terminal" evidence="5">
    <location>
        <begin position="19"/>
        <end position="195"/>
    </location>
</feature>
<keyword evidence="4" id="KW-0456">Lyase</keyword>
<gene>
    <name evidence="7" type="primary">TPS2</name>
</gene>
<dbReference type="PANTHER" id="PTHR31225:SF196">
    <property type="entry name" value="TERPENOID CYCLASES_PROTEIN PRENYLTRANSFERASE ALPHA-ALPHA TOROID-RELATED"/>
    <property type="match status" value="1"/>
</dbReference>
<evidence type="ECO:0000256" key="4">
    <source>
        <dbReference type="ARBA" id="ARBA00023239"/>
    </source>
</evidence>